<accession>A0A8H7VKD3</accession>
<evidence type="ECO:0000256" key="1">
    <source>
        <dbReference type="SAM" id="MobiDB-lite"/>
    </source>
</evidence>
<organism evidence="2 3">
    <name type="scientific">Circinella minor</name>
    <dbReference type="NCBI Taxonomy" id="1195481"/>
    <lineage>
        <taxon>Eukaryota</taxon>
        <taxon>Fungi</taxon>
        <taxon>Fungi incertae sedis</taxon>
        <taxon>Mucoromycota</taxon>
        <taxon>Mucoromycotina</taxon>
        <taxon>Mucoromycetes</taxon>
        <taxon>Mucorales</taxon>
        <taxon>Lichtheimiaceae</taxon>
        <taxon>Circinella</taxon>
    </lineage>
</organism>
<dbReference type="GO" id="GO:0016791">
    <property type="term" value="F:phosphatase activity"/>
    <property type="evidence" value="ECO:0007669"/>
    <property type="project" value="TreeGrafter"/>
</dbReference>
<feature type="compositionally biased region" description="Basic and acidic residues" evidence="1">
    <location>
        <begin position="206"/>
        <end position="218"/>
    </location>
</feature>
<dbReference type="InterPro" id="IPR050645">
    <property type="entry name" value="Histidine_acid_phosphatase"/>
</dbReference>
<sequence length="268" mass="32245">MSSSSIKPMFRNDLYGVDAYTRHKRLIQNYVLHYGKKPELPNRSVRTEYDIIRDHHKFIRSDDEDDEQGGWEQRVAKKYYDTLFKEYALCELKYYKEGKIALRWRTEREVVHGKGQFVCASTRCDNTDDLKSWEVNFGYMENGEKKNELVKVRLCPDCSYRLNYKTQKRQAKNKETEQKRRRQATTSDDDDDVERQSRRRRRKHHHDNEEPNDKHSTSDEESSDDWGEQDEQRKEEKGASSIWSKPMEAKKEKTKEEEFEDYFADLLQ</sequence>
<proteinExistence type="predicted"/>
<dbReference type="Proteomes" id="UP000646827">
    <property type="component" value="Unassembled WGS sequence"/>
</dbReference>
<reference evidence="2 3" key="1">
    <citation type="submission" date="2020-12" db="EMBL/GenBank/DDBJ databases">
        <title>Metabolic potential, ecology and presence of endohyphal bacteria is reflected in genomic diversity of Mucoromycotina.</title>
        <authorList>
            <person name="Muszewska A."/>
            <person name="Okrasinska A."/>
            <person name="Steczkiewicz K."/>
            <person name="Drgas O."/>
            <person name="Orlowska M."/>
            <person name="Perlinska-Lenart U."/>
            <person name="Aleksandrzak-Piekarczyk T."/>
            <person name="Szatraj K."/>
            <person name="Zielenkiewicz U."/>
            <person name="Pilsyk S."/>
            <person name="Malc E."/>
            <person name="Mieczkowski P."/>
            <person name="Kruszewska J.S."/>
            <person name="Biernat P."/>
            <person name="Pawlowska J."/>
        </authorList>
    </citation>
    <scope>NUCLEOTIDE SEQUENCE [LARGE SCALE GENOMIC DNA]</scope>
    <source>
        <strain evidence="2 3">CBS 142.35</strain>
    </source>
</reference>
<dbReference type="Pfam" id="PF09725">
    <property type="entry name" value="Fra10Ac1"/>
    <property type="match status" value="1"/>
</dbReference>
<dbReference type="EMBL" id="JAEPRB010000021">
    <property type="protein sequence ID" value="KAG2225966.1"/>
    <property type="molecule type" value="Genomic_DNA"/>
</dbReference>
<dbReference type="PANTHER" id="PTHR11567">
    <property type="entry name" value="ACID PHOSPHATASE-RELATED"/>
    <property type="match status" value="1"/>
</dbReference>
<keyword evidence="3" id="KW-1185">Reference proteome</keyword>
<feature type="compositionally biased region" description="Basic and acidic residues" evidence="1">
    <location>
        <begin position="247"/>
        <end position="256"/>
    </location>
</feature>
<dbReference type="AlphaFoldDB" id="A0A8H7VKD3"/>
<feature type="compositionally biased region" description="Acidic residues" evidence="1">
    <location>
        <begin position="219"/>
        <end position="229"/>
    </location>
</feature>
<feature type="compositionally biased region" description="Acidic residues" evidence="1">
    <location>
        <begin position="257"/>
        <end position="268"/>
    </location>
</feature>
<evidence type="ECO:0000313" key="2">
    <source>
        <dbReference type="EMBL" id="KAG2225966.1"/>
    </source>
</evidence>
<feature type="region of interest" description="Disordered" evidence="1">
    <location>
        <begin position="167"/>
        <end position="268"/>
    </location>
</feature>
<name>A0A8H7VKD3_9FUNG</name>
<evidence type="ECO:0000313" key="3">
    <source>
        <dbReference type="Proteomes" id="UP000646827"/>
    </source>
</evidence>
<comment type="caution">
    <text evidence="2">The sequence shown here is derived from an EMBL/GenBank/DDBJ whole genome shotgun (WGS) entry which is preliminary data.</text>
</comment>
<evidence type="ECO:0008006" key="4">
    <source>
        <dbReference type="Google" id="ProtNLM"/>
    </source>
</evidence>
<dbReference type="OrthoDB" id="197967at2759"/>
<protein>
    <recommendedName>
        <fullName evidence="4">Protein FRA10AC1</fullName>
    </recommendedName>
</protein>
<dbReference type="PANTHER" id="PTHR11567:SF25">
    <property type="entry name" value="PROTEIN FRA10AC1"/>
    <property type="match status" value="1"/>
</dbReference>
<dbReference type="InterPro" id="IPR019129">
    <property type="entry name" value="Folate-sensitive_fs_Fra10Ac1"/>
</dbReference>
<gene>
    <name evidence="2" type="ORF">INT45_002432</name>
</gene>